<dbReference type="EMBL" id="LDPZ01000052">
    <property type="protein sequence ID" value="KTQ85877.1"/>
    <property type="molecule type" value="Genomic_DNA"/>
</dbReference>
<dbReference type="PATRIC" id="fig|401562.3.peg.3778"/>
<name>A0A175R682_9HYPH</name>
<dbReference type="PANTHER" id="PTHR35332:SF2">
    <property type="entry name" value="REGULATION OF ENOLASE PROTEIN 1"/>
    <property type="match status" value="1"/>
</dbReference>
<dbReference type="STRING" id="401562.NS365_02535"/>
<dbReference type="SUPFAM" id="SSF49899">
    <property type="entry name" value="Concanavalin A-like lectins/glucanases"/>
    <property type="match status" value="1"/>
</dbReference>
<dbReference type="Pfam" id="PF07081">
    <property type="entry name" value="DUF1349"/>
    <property type="match status" value="1"/>
</dbReference>
<proteinExistence type="predicted"/>
<dbReference type="PIRSF" id="PIRSF022704">
    <property type="entry name" value="UCP022704"/>
    <property type="match status" value="1"/>
</dbReference>
<accession>A0A175R682</accession>
<evidence type="ECO:0000313" key="1">
    <source>
        <dbReference type="EMBL" id="KTQ85877.1"/>
    </source>
</evidence>
<dbReference type="Proteomes" id="UP000078272">
    <property type="component" value="Unassembled WGS sequence"/>
</dbReference>
<evidence type="ECO:0000313" key="2">
    <source>
        <dbReference type="Proteomes" id="UP000078272"/>
    </source>
</evidence>
<dbReference type="AlphaFoldDB" id="A0A175R682"/>
<dbReference type="InterPro" id="IPR015987">
    <property type="entry name" value="UCP022704"/>
</dbReference>
<dbReference type="PANTHER" id="PTHR35332">
    <property type="entry name" value="REGULATION OF ENOLASE PROTEIN 1"/>
    <property type="match status" value="1"/>
</dbReference>
<organism evidence="1 2">
    <name type="scientific">Aureimonas ureilytica</name>
    <dbReference type="NCBI Taxonomy" id="401562"/>
    <lineage>
        <taxon>Bacteria</taxon>
        <taxon>Pseudomonadati</taxon>
        <taxon>Pseudomonadota</taxon>
        <taxon>Alphaproteobacteria</taxon>
        <taxon>Hyphomicrobiales</taxon>
        <taxon>Aurantimonadaceae</taxon>
        <taxon>Aureimonas</taxon>
    </lineage>
</organism>
<sequence>MHGAGSRGRGRRHRMNGLEMNGLDRGIWLNEPPAHALEHGVLDLTTGPSTDFWRETHYGFTRDSGHHLGLDTSDGFTAQVRVRARFESLYDQAGLMVRLDTERWVKFGVEVSDGQAMAGSVVTDGRSDWATGPFEGDASDVWLRVSLKAGVLRLQISPDGKRWPLLRLCPFPRAERYSIGPMACTPERGGLRVRFSHWSLQPHLGKDLHDLS</sequence>
<dbReference type="Gene3D" id="2.60.120.200">
    <property type="match status" value="1"/>
</dbReference>
<dbReference type="InterPro" id="IPR013320">
    <property type="entry name" value="ConA-like_dom_sf"/>
</dbReference>
<reference evidence="1 2" key="1">
    <citation type="journal article" date="2016" name="Front. Microbiol.">
        <title>Genomic Resource of Rice Seed Associated Bacteria.</title>
        <authorList>
            <person name="Midha S."/>
            <person name="Bansal K."/>
            <person name="Sharma S."/>
            <person name="Kumar N."/>
            <person name="Patil P.P."/>
            <person name="Chaudhry V."/>
            <person name="Patil P.B."/>
        </authorList>
    </citation>
    <scope>NUCLEOTIDE SEQUENCE [LARGE SCALE GENOMIC DNA]</scope>
    <source>
        <strain evidence="1 2">NS226</strain>
    </source>
</reference>
<gene>
    <name evidence="1" type="ORF">NS226_18400</name>
</gene>
<protein>
    <submittedName>
        <fullName evidence="1">Regulation of enolase 1</fullName>
    </submittedName>
</protein>
<comment type="caution">
    <text evidence="1">The sequence shown here is derived from an EMBL/GenBank/DDBJ whole genome shotgun (WGS) entry which is preliminary data.</text>
</comment>
<dbReference type="InterPro" id="IPR009784">
    <property type="entry name" value="DUF1349"/>
</dbReference>